<dbReference type="Proteomes" id="UP001500266">
    <property type="component" value="Unassembled WGS sequence"/>
</dbReference>
<name>A0ABP7YU54_9ACTN</name>
<gene>
    <name evidence="1" type="ORF">GCM10022416_29360</name>
</gene>
<sequence length="440" mass="48559">MSDQQPPKWALRIWAERERRGWSKHEMARQLMRAAGLSYGNVVNLARQIYDWEKGKHFPRDWSRAYATAFDTTVEKLFGVPDPIQRAVDLAGTLEDSATSDDWYDMERRRLLELLALSLGAGGLASSGEPIRQLLDIVLMSEDRSAEDWELACVDHLHALRTRPPIQVRDGLLIDLLALQRQLKKADTKDLPDLNRSAAGLSLILANALTRLGNHAAAIHWWRTAKAAADASGDLNLRLLIRAEEAGCALYGQRDISTVLALVDKARALASGPSSYWYADLAGTRAKALTLLGRHDEAKQELRTYVTHAGNEGPSTVIPTIWCPDQTHFAESWVYAAAGDEAKADAARTQVLAYNGDYQYLANVHLHEAICTVAQGGIDRGTQQATAILDALPTTHRSAMITETGKIVLRTVPFDQRDRPAVQDLRATLTATAPHTTALH</sequence>
<evidence type="ECO:0000313" key="1">
    <source>
        <dbReference type="EMBL" id="GAA4141407.1"/>
    </source>
</evidence>
<comment type="caution">
    <text evidence="1">The sequence shown here is derived from an EMBL/GenBank/DDBJ whole genome shotgun (WGS) entry which is preliminary data.</text>
</comment>
<evidence type="ECO:0008006" key="3">
    <source>
        <dbReference type="Google" id="ProtNLM"/>
    </source>
</evidence>
<dbReference type="EMBL" id="BAABDO010000037">
    <property type="protein sequence ID" value="GAA4141407.1"/>
    <property type="molecule type" value="Genomic_DNA"/>
</dbReference>
<organism evidence="1 2">
    <name type="scientific">Actinomadura keratinilytica</name>
    <dbReference type="NCBI Taxonomy" id="547461"/>
    <lineage>
        <taxon>Bacteria</taxon>
        <taxon>Bacillati</taxon>
        <taxon>Actinomycetota</taxon>
        <taxon>Actinomycetes</taxon>
        <taxon>Streptosporangiales</taxon>
        <taxon>Thermomonosporaceae</taxon>
        <taxon>Actinomadura</taxon>
    </lineage>
</organism>
<reference evidence="2" key="1">
    <citation type="journal article" date="2019" name="Int. J. Syst. Evol. Microbiol.">
        <title>The Global Catalogue of Microorganisms (GCM) 10K type strain sequencing project: providing services to taxonomists for standard genome sequencing and annotation.</title>
        <authorList>
            <consortium name="The Broad Institute Genomics Platform"/>
            <consortium name="The Broad Institute Genome Sequencing Center for Infectious Disease"/>
            <person name="Wu L."/>
            <person name="Ma J."/>
        </authorList>
    </citation>
    <scope>NUCLEOTIDE SEQUENCE [LARGE SCALE GENOMIC DNA]</scope>
    <source>
        <strain evidence="2">JCM 17316</strain>
    </source>
</reference>
<accession>A0ABP7YU54</accession>
<dbReference type="InterPro" id="IPR001387">
    <property type="entry name" value="Cro/C1-type_HTH"/>
</dbReference>
<protein>
    <recommendedName>
        <fullName evidence="3">XRE family transcriptional regulator</fullName>
    </recommendedName>
</protein>
<keyword evidence="2" id="KW-1185">Reference proteome</keyword>
<dbReference type="Gene3D" id="1.25.40.10">
    <property type="entry name" value="Tetratricopeptide repeat domain"/>
    <property type="match status" value="1"/>
</dbReference>
<dbReference type="CDD" id="cd00093">
    <property type="entry name" value="HTH_XRE"/>
    <property type="match status" value="1"/>
</dbReference>
<dbReference type="RefSeq" id="WP_345021638.1">
    <property type="nucleotide sequence ID" value="NZ_BAABDO010000037.1"/>
</dbReference>
<dbReference type="InterPro" id="IPR011990">
    <property type="entry name" value="TPR-like_helical_dom_sf"/>
</dbReference>
<dbReference type="SUPFAM" id="SSF48452">
    <property type="entry name" value="TPR-like"/>
    <property type="match status" value="1"/>
</dbReference>
<proteinExistence type="predicted"/>
<evidence type="ECO:0000313" key="2">
    <source>
        <dbReference type="Proteomes" id="UP001500266"/>
    </source>
</evidence>